<dbReference type="PROSITE" id="PS00028">
    <property type="entry name" value="ZINC_FINGER_C2H2_1"/>
    <property type="match status" value="4"/>
</dbReference>
<dbReference type="Pfam" id="PF00096">
    <property type="entry name" value="zf-C2H2"/>
    <property type="match status" value="2"/>
</dbReference>
<evidence type="ECO:0000256" key="6">
    <source>
        <dbReference type="ARBA" id="ARBA00023242"/>
    </source>
</evidence>
<name>A0A8B6GMJ5_MYTGA</name>
<dbReference type="OrthoDB" id="6061248at2759"/>
<evidence type="ECO:0000313" key="11">
    <source>
        <dbReference type="Proteomes" id="UP000596742"/>
    </source>
</evidence>
<dbReference type="PANTHER" id="PTHR16515">
    <property type="entry name" value="PR DOMAIN ZINC FINGER PROTEIN"/>
    <property type="match status" value="1"/>
</dbReference>
<feature type="domain" description="C2H2-type" evidence="9">
    <location>
        <begin position="140"/>
        <end position="167"/>
    </location>
</feature>
<feature type="region of interest" description="Disordered" evidence="8">
    <location>
        <begin position="56"/>
        <end position="140"/>
    </location>
</feature>
<dbReference type="Gene3D" id="3.30.160.60">
    <property type="entry name" value="Classic Zinc Finger"/>
    <property type="match status" value="4"/>
</dbReference>
<evidence type="ECO:0000313" key="10">
    <source>
        <dbReference type="EMBL" id="VDI66463.1"/>
    </source>
</evidence>
<dbReference type="AlphaFoldDB" id="A0A8B6GMJ5"/>
<dbReference type="FunFam" id="3.30.160.60:FF:000100">
    <property type="entry name" value="Zinc finger 45-like"/>
    <property type="match status" value="1"/>
</dbReference>
<evidence type="ECO:0000256" key="2">
    <source>
        <dbReference type="ARBA" id="ARBA00022723"/>
    </source>
</evidence>
<dbReference type="SUPFAM" id="SSF57667">
    <property type="entry name" value="beta-beta-alpha zinc fingers"/>
    <property type="match status" value="3"/>
</dbReference>
<proteinExistence type="predicted"/>
<evidence type="ECO:0000259" key="9">
    <source>
        <dbReference type="PROSITE" id="PS50157"/>
    </source>
</evidence>
<dbReference type="Proteomes" id="UP000596742">
    <property type="component" value="Unassembled WGS sequence"/>
</dbReference>
<dbReference type="InterPro" id="IPR050331">
    <property type="entry name" value="Zinc_finger"/>
</dbReference>
<dbReference type="EMBL" id="UYJE01008711">
    <property type="protein sequence ID" value="VDI66463.1"/>
    <property type="molecule type" value="Genomic_DNA"/>
</dbReference>
<sequence>MRILVKHREENQFSSFKIKRPRMYINMMDFSNDRDALLNYYQDLLVNNQISACKRRKLSDSDPGANDLLSEETRNREISLDSPSSTSSTASSEQGSDSDIPPLKDVTKEKVNSIPTHIPEETKVVDADLPQQSGPEQGSYECPQCEKSFAYMGNLKRHIKMHHGEYRPFKCNLCTKRFWGNDSLEQHFKRVHTQERPYACAHCEKKYSVCYDLQKHVRAVHGKDIDWEGDIPSRPDTEVQGTHKVTGIKTVHLEQLNYKCKFCSRGFATVNGLGVHLKMHFRCKICLKGFNTEDSLKIHMKKAHDMGLNQEYVL</sequence>
<dbReference type="GO" id="GO:0005634">
    <property type="term" value="C:nucleus"/>
    <property type="evidence" value="ECO:0007669"/>
    <property type="project" value="UniProtKB-SubCell"/>
</dbReference>
<keyword evidence="6" id="KW-0539">Nucleus</keyword>
<evidence type="ECO:0000256" key="8">
    <source>
        <dbReference type="SAM" id="MobiDB-lite"/>
    </source>
</evidence>
<comment type="caution">
    <text evidence="10">The sequence shown here is derived from an EMBL/GenBank/DDBJ whole genome shotgun (WGS) entry which is preliminary data.</text>
</comment>
<comment type="subcellular location">
    <subcellularLocation>
        <location evidence="1">Nucleus</location>
    </subcellularLocation>
</comment>
<keyword evidence="4 7" id="KW-0863">Zinc-finger</keyword>
<evidence type="ECO:0000256" key="3">
    <source>
        <dbReference type="ARBA" id="ARBA00022737"/>
    </source>
</evidence>
<dbReference type="Pfam" id="PF13912">
    <property type="entry name" value="zf-C2H2_6"/>
    <property type="match status" value="1"/>
</dbReference>
<dbReference type="InterPro" id="IPR036236">
    <property type="entry name" value="Znf_C2H2_sf"/>
</dbReference>
<feature type="compositionally biased region" description="Low complexity" evidence="8">
    <location>
        <begin position="80"/>
        <end position="99"/>
    </location>
</feature>
<gene>
    <name evidence="10" type="ORF">MGAL_10B004425</name>
</gene>
<keyword evidence="2" id="KW-0479">Metal-binding</keyword>
<dbReference type="GO" id="GO:0010468">
    <property type="term" value="P:regulation of gene expression"/>
    <property type="evidence" value="ECO:0007669"/>
    <property type="project" value="TreeGrafter"/>
</dbReference>
<dbReference type="GO" id="GO:0008270">
    <property type="term" value="F:zinc ion binding"/>
    <property type="evidence" value="ECO:0007669"/>
    <property type="project" value="UniProtKB-KW"/>
</dbReference>
<keyword evidence="11" id="KW-1185">Reference proteome</keyword>
<evidence type="ECO:0000256" key="7">
    <source>
        <dbReference type="PROSITE-ProRule" id="PRU00042"/>
    </source>
</evidence>
<dbReference type="InterPro" id="IPR013087">
    <property type="entry name" value="Znf_C2H2_type"/>
</dbReference>
<dbReference type="PANTHER" id="PTHR16515:SF66">
    <property type="entry name" value="C2H2-TYPE DOMAIN-CONTAINING PROTEIN"/>
    <property type="match status" value="1"/>
</dbReference>
<evidence type="ECO:0000256" key="1">
    <source>
        <dbReference type="ARBA" id="ARBA00004123"/>
    </source>
</evidence>
<organism evidence="10 11">
    <name type="scientific">Mytilus galloprovincialis</name>
    <name type="common">Mediterranean mussel</name>
    <dbReference type="NCBI Taxonomy" id="29158"/>
    <lineage>
        <taxon>Eukaryota</taxon>
        <taxon>Metazoa</taxon>
        <taxon>Spiralia</taxon>
        <taxon>Lophotrochozoa</taxon>
        <taxon>Mollusca</taxon>
        <taxon>Bivalvia</taxon>
        <taxon>Autobranchia</taxon>
        <taxon>Pteriomorphia</taxon>
        <taxon>Mytilida</taxon>
        <taxon>Mytiloidea</taxon>
        <taxon>Mytilidae</taxon>
        <taxon>Mytilinae</taxon>
        <taxon>Mytilus</taxon>
    </lineage>
</organism>
<dbReference type="SMART" id="SM00355">
    <property type="entry name" value="ZnF_C2H2"/>
    <property type="match status" value="5"/>
</dbReference>
<feature type="domain" description="C2H2-type" evidence="9">
    <location>
        <begin position="169"/>
        <end position="197"/>
    </location>
</feature>
<protein>
    <recommendedName>
        <fullName evidence="9">C2H2-type domain-containing protein</fullName>
    </recommendedName>
</protein>
<feature type="domain" description="C2H2-type" evidence="9">
    <location>
        <begin position="198"/>
        <end position="226"/>
    </location>
</feature>
<evidence type="ECO:0000256" key="5">
    <source>
        <dbReference type="ARBA" id="ARBA00022833"/>
    </source>
</evidence>
<accession>A0A8B6GMJ5</accession>
<keyword evidence="3" id="KW-0677">Repeat</keyword>
<evidence type="ECO:0000256" key="4">
    <source>
        <dbReference type="ARBA" id="ARBA00022771"/>
    </source>
</evidence>
<dbReference type="PROSITE" id="PS50157">
    <property type="entry name" value="ZINC_FINGER_C2H2_2"/>
    <property type="match status" value="4"/>
</dbReference>
<reference evidence="10" key="1">
    <citation type="submission" date="2018-11" db="EMBL/GenBank/DDBJ databases">
        <authorList>
            <person name="Alioto T."/>
            <person name="Alioto T."/>
        </authorList>
    </citation>
    <scope>NUCLEOTIDE SEQUENCE</scope>
</reference>
<feature type="domain" description="C2H2-type" evidence="9">
    <location>
        <begin position="258"/>
        <end position="285"/>
    </location>
</feature>
<keyword evidence="5" id="KW-0862">Zinc</keyword>